<name>A0A370XBF7_9GAMM</name>
<keyword evidence="3" id="KW-1185">Reference proteome</keyword>
<comment type="caution">
    <text evidence="2">The sequence shown here is derived from an EMBL/GenBank/DDBJ whole genome shotgun (WGS) entry which is preliminary data.</text>
</comment>
<reference evidence="2 3" key="1">
    <citation type="submission" date="2018-07" db="EMBL/GenBank/DDBJ databases">
        <title>Dyella monticola sp. nov. and Dyella psychrodurans sp. nov. isolated from monsoon evergreen broad-leaved forest soil of Dinghu Mountain, China.</title>
        <authorList>
            <person name="Gao Z."/>
            <person name="Qiu L."/>
        </authorList>
    </citation>
    <scope>NUCLEOTIDE SEQUENCE [LARGE SCALE GENOMIC DNA]</scope>
    <source>
        <strain evidence="2 3">4MSK11</strain>
    </source>
</reference>
<evidence type="ECO:0000256" key="1">
    <source>
        <dbReference type="SAM" id="SignalP"/>
    </source>
</evidence>
<dbReference type="OrthoDB" id="8743055at2"/>
<dbReference type="Proteomes" id="UP000255334">
    <property type="component" value="Unassembled WGS sequence"/>
</dbReference>
<proteinExistence type="predicted"/>
<accession>A0A370XBF7</accession>
<gene>
    <name evidence="2" type="ORF">DWU99_09095</name>
</gene>
<keyword evidence="1" id="KW-0732">Signal</keyword>
<dbReference type="EMBL" id="QRBF01000002">
    <property type="protein sequence ID" value="RDS85642.1"/>
    <property type="molecule type" value="Genomic_DNA"/>
</dbReference>
<feature type="chain" id="PRO_5016753358" evidence="1">
    <location>
        <begin position="38"/>
        <end position="353"/>
    </location>
</feature>
<dbReference type="InterPro" id="IPR002816">
    <property type="entry name" value="TraB/PrgY/GumN_fam"/>
</dbReference>
<dbReference type="CDD" id="cd14788">
    <property type="entry name" value="GumN"/>
    <property type="match status" value="1"/>
</dbReference>
<sequence length="353" mass="39020">MPFKDLGFAQRTRAYDTIVRRICAAVFLACLSCAAYAQSSVPAVPATSEIPKLAPVVVTGVLPGPALWKVSKGDHVMWVLGLTSPVPKNMRWKSTEVESKIAASQAVLKSPSLKIDVHTSFYFSSLMPSVSRMRNNPGNETLHDVLTPELYQYWQEQKAKYLSGNQTVERMRPIWAGRQLYEAALKHYGLVDQYGLEKTIYKVARHDGVSIVDTSYQWMLKDPGGTVNALSEKSMNDQRCLRQVLDALDHGLVQATVRANAWATGDIDTLRTVFSQVQQDACLSTIDDSQFAKALGIDDIGDRVEKSWIAAAEHALDQNHQTVAVLPMHELLAPNGYLSVLQADGYNVQAPTE</sequence>
<dbReference type="AlphaFoldDB" id="A0A370XBF7"/>
<dbReference type="Pfam" id="PF01963">
    <property type="entry name" value="TraB_PrgY_gumN"/>
    <property type="match status" value="1"/>
</dbReference>
<protein>
    <submittedName>
        <fullName evidence="2">TraB/GumN family protein</fullName>
    </submittedName>
</protein>
<evidence type="ECO:0000313" key="3">
    <source>
        <dbReference type="Proteomes" id="UP000255334"/>
    </source>
</evidence>
<feature type="signal peptide" evidence="1">
    <location>
        <begin position="1"/>
        <end position="37"/>
    </location>
</feature>
<evidence type="ECO:0000313" key="2">
    <source>
        <dbReference type="EMBL" id="RDS85642.1"/>
    </source>
</evidence>
<organism evidence="2 3">
    <name type="scientific">Dyella psychrodurans</name>
    <dbReference type="NCBI Taxonomy" id="1927960"/>
    <lineage>
        <taxon>Bacteria</taxon>
        <taxon>Pseudomonadati</taxon>
        <taxon>Pseudomonadota</taxon>
        <taxon>Gammaproteobacteria</taxon>
        <taxon>Lysobacterales</taxon>
        <taxon>Rhodanobacteraceae</taxon>
        <taxon>Dyella</taxon>
    </lineage>
</organism>
<dbReference type="RefSeq" id="WP_115477678.1">
    <property type="nucleotide sequence ID" value="NZ_QRBF01000002.1"/>
</dbReference>